<organism evidence="2 3">
    <name type="scientific">Hydra vulgaris</name>
    <name type="common">Hydra</name>
    <name type="synonym">Hydra attenuata</name>
    <dbReference type="NCBI Taxonomy" id="6087"/>
    <lineage>
        <taxon>Eukaryota</taxon>
        <taxon>Metazoa</taxon>
        <taxon>Cnidaria</taxon>
        <taxon>Hydrozoa</taxon>
        <taxon>Hydroidolina</taxon>
        <taxon>Anthoathecata</taxon>
        <taxon>Aplanulata</taxon>
        <taxon>Hydridae</taxon>
        <taxon>Hydra</taxon>
    </lineage>
</organism>
<evidence type="ECO:0000313" key="2">
    <source>
        <dbReference type="Proteomes" id="UP001652625"/>
    </source>
</evidence>
<dbReference type="RefSeq" id="XP_065672520.1">
    <property type="nucleotide sequence ID" value="XM_065816448.1"/>
</dbReference>
<dbReference type="Gene3D" id="1.25.40.60">
    <property type="match status" value="1"/>
</dbReference>
<dbReference type="InterPro" id="IPR036045">
    <property type="entry name" value="Sec1-like_sf"/>
</dbReference>
<dbReference type="InterPro" id="IPR043154">
    <property type="entry name" value="Sec-1-like_dom1"/>
</dbReference>
<dbReference type="Gene3D" id="3.40.50.2060">
    <property type="match status" value="1"/>
</dbReference>
<dbReference type="Pfam" id="PF00995">
    <property type="entry name" value="Sec1"/>
    <property type="match status" value="1"/>
</dbReference>
<dbReference type="PANTHER" id="PTHR11679">
    <property type="entry name" value="VESICLE PROTEIN SORTING-ASSOCIATED"/>
    <property type="match status" value="1"/>
</dbReference>
<dbReference type="InterPro" id="IPR043127">
    <property type="entry name" value="Sec-1-like_dom3a"/>
</dbReference>
<reference evidence="3" key="1">
    <citation type="submission" date="2025-08" db="UniProtKB">
        <authorList>
            <consortium name="RefSeq"/>
        </authorList>
    </citation>
    <scope>IDENTIFICATION</scope>
</reference>
<name>A0ABM4DDP1_HYDVU</name>
<dbReference type="Proteomes" id="UP001652625">
    <property type="component" value="Chromosome 13"/>
</dbReference>
<evidence type="ECO:0000256" key="1">
    <source>
        <dbReference type="ARBA" id="ARBA00009884"/>
    </source>
</evidence>
<dbReference type="InterPro" id="IPR027482">
    <property type="entry name" value="Sec1-like_dom2"/>
</dbReference>
<dbReference type="Gene3D" id="3.90.830.10">
    <property type="entry name" value="Syntaxin Binding Protein 1, Chain A, domain 2"/>
    <property type="match status" value="1"/>
</dbReference>
<dbReference type="InterPro" id="IPR001619">
    <property type="entry name" value="Sec1-like"/>
</dbReference>
<gene>
    <name evidence="3" type="primary">LOC100205946</name>
</gene>
<comment type="similarity">
    <text evidence="1">Belongs to the STXBP/unc-18/SEC1 family.</text>
</comment>
<dbReference type="Gene3D" id="3.40.50.1910">
    <property type="match status" value="1"/>
</dbReference>
<dbReference type="GeneID" id="100205946"/>
<protein>
    <submittedName>
        <fullName evidence="3">Vacuolar protein sorting-associated protein 45 isoform X2</fullName>
    </submittedName>
</protein>
<keyword evidence="2" id="KW-1185">Reference proteome</keyword>
<sequence length="572" mass="65490">MNVIVAAKLYITKMIDDAGPGMKVLLMDKDTTGIVSMVYAQSEILQKEVFLFERIDSQGREVMKHLKAVIFVRPSKENTESLKKELKFPKYGSYYLYFSNVLAKSYVKQLAECDDQEVVKEVQEFYADYYAVSPHLFSLNIVGSSKGKNWDADKQERTTDGIFALLLSLRKKPFIRYQQTSQMCKRLAESVMQKMLQEKGLFDFRQSDTPLLLIVDRTDDPVTPLLNQWTYQSMVHELLGIKNNRIDLSTIPGIQKELKEVVLSAEHDDVYRDNMYLNFGEIAANIKRLMDEFQVNAKSNQKLESIADMKAFVENYPQFRKMSGTVSKHVTVVSELSRLVSDHCLLEVSELEQDIACRSDHALHLQSIRKLLLNQKVRHIDATRLVLLYALRYERTPNNEIKALRNDLQKRGVDDHLLKLVLNIIEYCGATVRGSDIFRQNKNALAMTKKFIKGLKGVENIYTQHKPHIHDILDDLIKGKLSDKQYPYLNKDDIREKPQDIIIFIVGGCTYEESITVFETNRNNPGVRVLLGGSTVHNTESFLTEVRESTLLASTPSVSYSTNSQTQLSGMT</sequence>
<evidence type="ECO:0000313" key="3">
    <source>
        <dbReference type="RefSeq" id="XP_065672520.1"/>
    </source>
</evidence>
<dbReference type="SUPFAM" id="SSF56815">
    <property type="entry name" value="Sec1/munc18-like (SM) proteins"/>
    <property type="match status" value="1"/>
</dbReference>
<dbReference type="PIRSF" id="PIRSF005715">
    <property type="entry name" value="VPS45_Sec1"/>
    <property type="match status" value="1"/>
</dbReference>
<accession>A0ABM4DDP1</accession>
<proteinExistence type="inferred from homology"/>